<dbReference type="RefSeq" id="WP_348397720.1">
    <property type="nucleotide sequence ID" value="NZ_CP136600.1"/>
</dbReference>
<dbReference type="Proteomes" id="UP001301442">
    <property type="component" value="Chromosome"/>
</dbReference>
<keyword evidence="2" id="KW-0732">Signal</keyword>
<evidence type="ECO:0000256" key="2">
    <source>
        <dbReference type="SAM" id="SignalP"/>
    </source>
</evidence>
<keyword evidence="1" id="KW-0175">Coiled coil</keyword>
<sequence length="172" mass="18915">MKKTITAKISLIAMLCTALFSVNGYSKDVEQELQTLKADMVDIAAEMQILEQQMLYPDAEQLAVYLSVDIAEGFDVSRVKLLLNASEVALINYNDVQMDAFNRGGIERIFIGDIEVGAHTVTAIISGETSNGQKIKRAVSQQVSKAANANVLELSVSYNRNLQQPQFTLVEL</sequence>
<evidence type="ECO:0000313" key="3">
    <source>
        <dbReference type="EMBL" id="WOH38954.1"/>
    </source>
</evidence>
<evidence type="ECO:0008006" key="5">
    <source>
        <dbReference type="Google" id="ProtNLM"/>
    </source>
</evidence>
<name>A0ABZ0GSL2_9GAMM</name>
<feature type="coiled-coil region" evidence="1">
    <location>
        <begin position="26"/>
        <end position="53"/>
    </location>
</feature>
<gene>
    <name evidence="3" type="ORF">RI844_06970</name>
</gene>
<accession>A0ABZ0GSL2</accession>
<evidence type="ECO:0000313" key="4">
    <source>
        <dbReference type="Proteomes" id="UP001301442"/>
    </source>
</evidence>
<dbReference type="EMBL" id="CP136600">
    <property type="protein sequence ID" value="WOH38954.1"/>
    <property type="molecule type" value="Genomic_DNA"/>
</dbReference>
<keyword evidence="4" id="KW-1185">Reference proteome</keyword>
<proteinExistence type="predicted"/>
<feature type="chain" id="PRO_5046095124" description="AraC family transcriptional regulator" evidence="2">
    <location>
        <begin position="27"/>
        <end position="172"/>
    </location>
</feature>
<organism evidence="3 4">
    <name type="scientific">Thalassotalea fonticola</name>
    <dbReference type="NCBI Taxonomy" id="3065649"/>
    <lineage>
        <taxon>Bacteria</taxon>
        <taxon>Pseudomonadati</taxon>
        <taxon>Pseudomonadota</taxon>
        <taxon>Gammaproteobacteria</taxon>
        <taxon>Alteromonadales</taxon>
        <taxon>Colwelliaceae</taxon>
        <taxon>Thalassotalea</taxon>
    </lineage>
</organism>
<feature type="signal peptide" evidence="2">
    <location>
        <begin position="1"/>
        <end position="26"/>
    </location>
</feature>
<reference evidence="3 4" key="1">
    <citation type="submission" date="2023-09" db="EMBL/GenBank/DDBJ databases">
        <authorList>
            <person name="Qi X."/>
        </authorList>
    </citation>
    <scope>NUCLEOTIDE SEQUENCE [LARGE SCALE GENOMIC DNA]</scope>
    <source>
        <strain evidence="3 4">S1-1</strain>
    </source>
</reference>
<protein>
    <recommendedName>
        <fullName evidence="5">AraC family transcriptional regulator</fullName>
    </recommendedName>
</protein>
<evidence type="ECO:0000256" key="1">
    <source>
        <dbReference type="SAM" id="Coils"/>
    </source>
</evidence>